<keyword evidence="4 6" id="KW-0472">Membrane</keyword>
<feature type="transmembrane region" description="Helical" evidence="6">
    <location>
        <begin position="178"/>
        <end position="196"/>
    </location>
</feature>
<comment type="caution">
    <text evidence="8">The sequence shown here is derived from an EMBL/GenBank/DDBJ whole genome shotgun (WGS) entry which is preliminary data.</text>
</comment>
<evidence type="ECO:0000256" key="1">
    <source>
        <dbReference type="ARBA" id="ARBA00004141"/>
    </source>
</evidence>
<gene>
    <name evidence="8" type="ORF">CRU90_00455</name>
</gene>
<feature type="transmembrane region" description="Helical" evidence="6">
    <location>
        <begin position="12"/>
        <end position="31"/>
    </location>
</feature>
<dbReference type="GO" id="GO:0016020">
    <property type="term" value="C:membrane"/>
    <property type="evidence" value="ECO:0007669"/>
    <property type="project" value="UniProtKB-SubCell"/>
</dbReference>
<evidence type="ECO:0000256" key="6">
    <source>
        <dbReference type="SAM" id="Phobius"/>
    </source>
</evidence>
<evidence type="ECO:0000256" key="5">
    <source>
        <dbReference type="SAM" id="Coils"/>
    </source>
</evidence>
<feature type="coiled-coil region" evidence="5">
    <location>
        <begin position="256"/>
        <end position="335"/>
    </location>
</feature>
<evidence type="ECO:0000313" key="8">
    <source>
        <dbReference type="EMBL" id="RXJ85767.1"/>
    </source>
</evidence>
<name>A0A4Q0ZGU4_9BACT</name>
<dbReference type="Proteomes" id="UP000290870">
    <property type="component" value="Unassembled WGS sequence"/>
</dbReference>
<evidence type="ECO:0000256" key="2">
    <source>
        <dbReference type="ARBA" id="ARBA00022692"/>
    </source>
</evidence>
<evidence type="ECO:0000256" key="3">
    <source>
        <dbReference type="ARBA" id="ARBA00022989"/>
    </source>
</evidence>
<keyword evidence="3 6" id="KW-1133">Transmembrane helix</keyword>
<organism evidence="8 9">
    <name type="scientific">Arcobacter cloacae</name>
    <dbReference type="NCBI Taxonomy" id="1054034"/>
    <lineage>
        <taxon>Bacteria</taxon>
        <taxon>Pseudomonadati</taxon>
        <taxon>Campylobacterota</taxon>
        <taxon>Epsilonproteobacteria</taxon>
        <taxon>Campylobacterales</taxon>
        <taxon>Arcobacteraceae</taxon>
        <taxon>Arcobacter</taxon>
    </lineage>
</organism>
<dbReference type="AlphaFoldDB" id="A0A4Q0ZGU4"/>
<protein>
    <recommendedName>
        <fullName evidence="7">NarX-like N-terminal domain-containing protein</fullName>
    </recommendedName>
</protein>
<dbReference type="OrthoDB" id="952521at2"/>
<proteinExistence type="predicted"/>
<keyword evidence="2 6" id="KW-0812">Transmembrane</keyword>
<feature type="domain" description="NarX-like N-terminal" evidence="7">
    <location>
        <begin position="30"/>
        <end position="128"/>
    </location>
</feature>
<reference evidence="8 9" key="1">
    <citation type="submission" date="2017-10" db="EMBL/GenBank/DDBJ databases">
        <title>Genomics of the genus Arcobacter.</title>
        <authorList>
            <person name="Perez-Cataluna A."/>
            <person name="Figueras M.J."/>
        </authorList>
    </citation>
    <scope>NUCLEOTIDE SEQUENCE [LARGE SCALE GENOMIC DNA]</scope>
    <source>
        <strain evidence="8 9">F26</strain>
    </source>
</reference>
<dbReference type="RefSeq" id="WP_128985296.1">
    <property type="nucleotide sequence ID" value="NZ_PDJZ01000001.1"/>
</dbReference>
<sequence>MKKNRISTKIKLIGILFFILMTSIITTTIYLNKKNEKDALIINIAGKQRMLSQNITKNIFYLYQNKEASFSELENSTTEFIYNLNSLKDGNQLSGIMKAPTDDIAKQLMKVEILWESFYKNINEFKQLNQKNDSFTNLSLKKLIDTIYITNPILLKEIDNLVSMYTNHSEEKSTQLKYIQYFFALLLILLITYSFFELKTMEEHAKKFLEESKKVIEQNINEPLTPIKIEGENEIVEATQTINHFINKINSVMTYSASAIEQSKNASLKLEELTDEFDKVINELTNSNDLSKQLNRSEDIVIQSQEYLINSTKRLQELKNELDKILQTCNSVKSS</sequence>
<comment type="subcellular location">
    <subcellularLocation>
        <location evidence="1">Membrane</location>
        <topology evidence="1">Multi-pass membrane protein</topology>
    </subcellularLocation>
</comment>
<evidence type="ECO:0000256" key="4">
    <source>
        <dbReference type="ARBA" id="ARBA00023136"/>
    </source>
</evidence>
<dbReference type="Pfam" id="PF13675">
    <property type="entry name" value="PilJ"/>
    <property type="match status" value="1"/>
</dbReference>
<keyword evidence="5" id="KW-0175">Coiled coil</keyword>
<dbReference type="EMBL" id="PDJZ01000001">
    <property type="protein sequence ID" value="RXJ85767.1"/>
    <property type="molecule type" value="Genomic_DNA"/>
</dbReference>
<dbReference type="InterPro" id="IPR029095">
    <property type="entry name" value="NarX-like_N"/>
</dbReference>
<evidence type="ECO:0000259" key="7">
    <source>
        <dbReference type="Pfam" id="PF13675"/>
    </source>
</evidence>
<evidence type="ECO:0000313" key="9">
    <source>
        <dbReference type="Proteomes" id="UP000290870"/>
    </source>
</evidence>
<accession>A0A4Q0ZGU4</accession>